<comment type="subcellular location">
    <subcellularLocation>
        <location evidence="1">Membrane</location>
        <topology evidence="1">Multi-pass membrane protein</topology>
    </subcellularLocation>
</comment>
<accession>L0EIA0</accession>
<dbReference type="AlphaFoldDB" id="L0EIA0"/>
<sequence length="171" mass="18911">MVSIYITLVLSGILIISSISKFVSRKNFQKTLFEIGVKRNQIKILGWLVPALELILGLFLIIPPVQMVGQVAVLLLFIAFAAVVSRAVYQKKQPDCNCFGNLLPEKMGVSTLIRLVVLIGMILYLLIVESITIDTIPAQQLVYQAFTSIGYIVIYILTSSIVKHSVTKQTG</sequence>
<dbReference type="GO" id="GO:0016020">
    <property type="term" value="C:membrane"/>
    <property type="evidence" value="ECO:0007669"/>
    <property type="project" value="UniProtKB-SubCell"/>
</dbReference>
<feature type="transmembrane region" description="Helical" evidence="5">
    <location>
        <begin position="44"/>
        <end position="62"/>
    </location>
</feature>
<feature type="transmembrane region" description="Helical" evidence="5">
    <location>
        <begin position="6"/>
        <end position="23"/>
    </location>
</feature>
<keyword evidence="3 5" id="KW-1133">Transmembrane helix</keyword>
<dbReference type="HOGENOM" id="CLU_1562147_0_0_9"/>
<dbReference type="Pfam" id="PF07291">
    <property type="entry name" value="MauE"/>
    <property type="match status" value="1"/>
</dbReference>
<feature type="domain" description="Methylamine utilisation protein MauE" evidence="6">
    <location>
        <begin position="3"/>
        <end position="126"/>
    </location>
</feature>
<gene>
    <name evidence="7" type="ordered locus">Theco_3298</name>
</gene>
<evidence type="ECO:0000256" key="5">
    <source>
        <dbReference type="SAM" id="Phobius"/>
    </source>
</evidence>
<evidence type="ECO:0000256" key="4">
    <source>
        <dbReference type="ARBA" id="ARBA00023136"/>
    </source>
</evidence>
<proteinExistence type="predicted"/>
<dbReference type="KEGG" id="tco:Theco_3298"/>
<dbReference type="InterPro" id="IPR009908">
    <property type="entry name" value="Methylamine_util_MauE"/>
</dbReference>
<feature type="transmembrane region" description="Helical" evidence="5">
    <location>
        <begin position="140"/>
        <end position="158"/>
    </location>
</feature>
<keyword evidence="2 5" id="KW-0812">Transmembrane</keyword>
<reference evidence="8" key="1">
    <citation type="submission" date="2012-01" db="EMBL/GenBank/DDBJ databases">
        <title>Complete sequence of chromosome of Thermobacillus composti KWC4.</title>
        <authorList>
            <person name="Lucas S."/>
            <person name="Han J."/>
            <person name="Lapidus A."/>
            <person name="Cheng J.-F."/>
            <person name="Goodwin L."/>
            <person name="Pitluck S."/>
            <person name="Peters L."/>
            <person name="Ovchinnikova G."/>
            <person name="Teshima H."/>
            <person name="Detter J.C."/>
            <person name="Han C."/>
            <person name="Tapia R."/>
            <person name="Land M."/>
            <person name="Hauser L."/>
            <person name="Kyrpides N."/>
            <person name="Ivanova N."/>
            <person name="Pagani I."/>
            <person name="Anderson I."/>
            <person name="Woyke T."/>
        </authorList>
    </citation>
    <scope>NUCLEOTIDE SEQUENCE [LARGE SCALE GENOMIC DNA]</scope>
    <source>
        <strain evidence="8">DSM 18247 / JCM 13945 / KWC4</strain>
    </source>
</reference>
<feature type="transmembrane region" description="Helical" evidence="5">
    <location>
        <begin position="68"/>
        <end position="89"/>
    </location>
</feature>
<dbReference type="UniPathway" id="UPA00895"/>
<evidence type="ECO:0000256" key="3">
    <source>
        <dbReference type="ARBA" id="ARBA00022989"/>
    </source>
</evidence>
<dbReference type="STRING" id="717605.Theco_3298"/>
<dbReference type="GO" id="GO:0030416">
    <property type="term" value="P:methylamine metabolic process"/>
    <property type="evidence" value="ECO:0007669"/>
    <property type="project" value="InterPro"/>
</dbReference>
<keyword evidence="8" id="KW-1185">Reference proteome</keyword>
<evidence type="ECO:0000259" key="6">
    <source>
        <dbReference type="Pfam" id="PF07291"/>
    </source>
</evidence>
<dbReference type="EMBL" id="CP003255">
    <property type="protein sequence ID" value="AGA59349.1"/>
    <property type="molecule type" value="Genomic_DNA"/>
</dbReference>
<evidence type="ECO:0000313" key="7">
    <source>
        <dbReference type="EMBL" id="AGA59349.1"/>
    </source>
</evidence>
<evidence type="ECO:0000313" key="8">
    <source>
        <dbReference type="Proteomes" id="UP000010795"/>
    </source>
</evidence>
<keyword evidence="4 5" id="KW-0472">Membrane</keyword>
<evidence type="ECO:0000256" key="1">
    <source>
        <dbReference type="ARBA" id="ARBA00004141"/>
    </source>
</evidence>
<organism evidence="7 8">
    <name type="scientific">Thermobacillus composti (strain DSM 18247 / JCM 13945 / KWC4)</name>
    <dbReference type="NCBI Taxonomy" id="717605"/>
    <lineage>
        <taxon>Bacteria</taxon>
        <taxon>Bacillati</taxon>
        <taxon>Bacillota</taxon>
        <taxon>Bacilli</taxon>
        <taxon>Bacillales</taxon>
        <taxon>Paenibacillaceae</taxon>
        <taxon>Thermobacillus</taxon>
    </lineage>
</organism>
<dbReference type="RefSeq" id="WP_015256080.1">
    <property type="nucleotide sequence ID" value="NC_019897.1"/>
</dbReference>
<dbReference type="eggNOG" id="ENOG5033EQT">
    <property type="taxonomic scope" value="Bacteria"/>
</dbReference>
<dbReference type="OrthoDB" id="2594468at2"/>
<evidence type="ECO:0000256" key="2">
    <source>
        <dbReference type="ARBA" id="ARBA00022692"/>
    </source>
</evidence>
<feature type="transmembrane region" description="Helical" evidence="5">
    <location>
        <begin position="109"/>
        <end position="128"/>
    </location>
</feature>
<name>L0EIA0_THECK</name>
<protein>
    <submittedName>
        <fullName evidence="7">Methylamine utilization protein MauE</fullName>
    </submittedName>
</protein>
<dbReference type="Proteomes" id="UP000010795">
    <property type="component" value="Chromosome"/>
</dbReference>